<protein>
    <recommendedName>
        <fullName evidence="4">DUF4939 domain-containing protein</fullName>
    </recommendedName>
</protein>
<dbReference type="EMBL" id="KN837187">
    <property type="protein sequence ID" value="KIJ35602.1"/>
    <property type="molecule type" value="Genomic_DNA"/>
</dbReference>
<reference evidence="2 3" key="1">
    <citation type="submission" date="2014-06" db="EMBL/GenBank/DDBJ databases">
        <title>Evolutionary Origins and Diversification of the Mycorrhizal Mutualists.</title>
        <authorList>
            <consortium name="DOE Joint Genome Institute"/>
            <consortium name="Mycorrhizal Genomics Consortium"/>
            <person name="Kohler A."/>
            <person name="Kuo A."/>
            <person name="Nagy L.G."/>
            <person name="Floudas D."/>
            <person name="Copeland A."/>
            <person name="Barry K.W."/>
            <person name="Cichocki N."/>
            <person name="Veneault-Fourrey C."/>
            <person name="LaButti K."/>
            <person name="Lindquist E.A."/>
            <person name="Lipzen A."/>
            <person name="Lundell T."/>
            <person name="Morin E."/>
            <person name="Murat C."/>
            <person name="Riley R."/>
            <person name="Ohm R."/>
            <person name="Sun H."/>
            <person name="Tunlid A."/>
            <person name="Henrissat B."/>
            <person name="Grigoriev I.V."/>
            <person name="Hibbett D.S."/>
            <person name="Martin F."/>
        </authorList>
    </citation>
    <scope>NUCLEOTIDE SEQUENCE [LARGE SCALE GENOMIC DNA]</scope>
    <source>
        <strain evidence="2 3">SS14</strain>
    </source>
</reference>
<keyword evidence="1" id="KW-0175">Coiled coil</keyword>
<feature type="coiled-coil region" evidence="1">
    <location>
        <begin position="8"/>
        <end position="35"/>
    </location>
</feature>
<dbReference type="HOGENOM" id="CLU_085819_1_0_1"/>
<name>A0A0C9V1N6_SPHS4</name>
<dbReference type="Proteomes" id="UP000054279">
    <property type="component" value="Unassembled WGS sequence"/>
</dbReference>
<keyword evidence="3" id="KW-1185">Reference proteome</keyword>
<accession>A0A0C9V1N6</accession>
<sequence length="161" mass="18286">MTTEADHLNTLELTLTEERIKIERMENQLQQILELLSPAQATAEPALSGEAPSIHVMDEDTQLEMNFDSDHKKGQAFLNFCNLYFLIAGLAFQNEQARISCALTFFKTGQAASFADRILRTQTSTHTPYFADWKALELECRKHFTPRNKQVTTIMQLEGSS</sequence>
<dbReference type="AlphaFoldDB" id="A0A0C9V1N6"/>
<evidence type="ECO:0000313" key="2">
    <source>
        <dbReference type="EMBL" id="KIJ35602.1"/>
    </source>
</evidence>
<evidence type="ECO:0008006" key="4">
    <source>
        <dbReference type="Google" id="ProtNLM"/>
    </source>
</evidence>
<gene>
    <name evidence="2" type="ORF">M422DRAFT_262188</name>
</gene>
<evidence type="ECO:0000313" key="3">
    <source>
        <dbReference type="Proteomes" id="UP000054279"/>
    </source>
</evidence>
<organism evidence="2 3">
    <name type="scientific">Sphaerobolus stellatus (strain SS14)</name>
    <dbReference type="NCBI Taxonomy" id="990650"/>
    <lineage>
        <taxon>Eukaryota</taxon>
        <taxon>Fungi</taxon>
        <taxon>Dikarya</taxon>
        <taxon>Basidiomycota</taxon>
        <taxon>Agaricomycotina</taxon>
        <taxon>Agaricomycetes</taxon>
        <taxon>Phallomycetidae</taxon>
        <taxon>Geastrales</taxon>
        <taxon>Sphaerobolaceae</taxon>
        <taxon>Sphaerobolus</taxon>
    </lineage>
</organism>
<proteinExistence type="predicted"/>
<evidence type="ECO:0000256" key="1">
    <source>
        <dbReference type="SAM" id="Coils"/>
    </source>
</evidence>